<sequence length="168" mass="17895">MNDNGEGAEKMNARLNVLGSSPTTAKILKHLTAAGQAVSATGLSTTTQELVKIRASQINGCGFCTDMHTKEAEAAGETPLRLNLIAVWREATVFTDAERAALELTEQGTRIADAAGGVPDEVWARAAEHYDEDQLIALVSLISLINAFNRLNVIVQQPAGDYKVGQFG</sequence>
<dbReference type="EMBL" id="CP005080">
    <property type="protein sequence ID" value="AGK75555.1"/>
    <property type="molecule type" value="Genomic_DNA"/>
</dbReference>
<keyword evidence="2" id="KW-0560">Oxidoreductase</keyword>
<dbReference type="PATRIC" id="fig|1303692.3.peg.583"/>
<protein>
    <submittedName>
        <fullName evidence="2">Alkylhydroperoxidase AhpD</fullName>
    </submittedName>
</protein>
<evidence type="ECO:0000313" key="3">
    <source>
        <dbReference type="Proteomes" id="UP000013304"/>
    </source>
</evidence>
<evidence type="ECO:0000259" key="1">
    <source>
        <dbReference type="Pfam" id="PF02627"/>
    </source>
</evidence>
<dbReference type="AlphaFoldDB" id="N0CIR6"/>
<dbReference type="KEGG" id="sfi:SFUL_571"/>
<keyword evidence="2" id="KW-0575">Peroxidase</keyword>
<dbReference type="InterPro" id="IPR029032">
    <property type="entry name" value="AhpD-like"/>
</dbReference>
<accession>N0CIR6</accession>
<dbReference type="Pfam" id="PF02627">
    <property type="entry name" value="CMD"/>
    <property type="match status" value="1"/>
</dbReference>
<dbReference type="eggNOG" id="COG2128">
    <property type="taxonomic scope" value="Bacteria"/>
</dbReference>
<dbReference type="HOGENOM" id="CLU_082760_6_1_11"/>
<dbReference type="PANTHER" id="PTHR34846">
    <property type="entry name" value="4-CARBOXYMUCONOLACTONE DECARBOXYLASE FAMILY PROTEIN (AFU_ORTHOLOGUE AFUA_6G11590)"/>
    <property type="match status" value="1"/>
</dbReference>
<dbReference type="Proteomes" id="UP000013304">
    <property type="component" value="Chromosome"/>
</dbReference>
<dbReference type="InterPro" id="IPR004675">
    <property type="entry name" value="AhpD_core"/>
</dbReference>
<dbReference type="InterPro" id="IPR003779">
    <property type="entry name" value="CMD-like"/>
</dbReference>
<dbReference type="Gene3D" id="1.20.1290.10">
    <property type="entry name" value="AhpD-like"/>
    <property type="match status" value="1"/>
</dbReference>
<dbReference type="SUPFAM" id="SSF69118">
    <property type="entry name" value="AhpD-like"/>
    <property type="match status" value="1"/>
</dbReference>
<evidence type="ECO:0000313" key="2">
    <source>
        <dbReference type="EMBL" id="AGK75555.1"/>
    </source>
</evidence>
<feature type="domain" description="Carboxymuconolactone decarboxylase-like" evidence="1">
    <location>
        <begin position="28"/>
        <end position="106"/>
    </location>
</feature>
<name>N0CIR6_STRMI</name>
<reference evidence="2 3" key="1">
    <citation type="submission" date="2013-04" db="EMBL/GenBank/DDBJ databases">
        <title>Complete genome sequence of Streptomyces fulvissimus.</title>
        <authorList>
            <person name="Myronovskyi M."/>
            <person name="Tokovenko B."/>
            <person name="Manderscheid N."/>
            <person name="Petzke L."/>
            <person name="Luzhetskyy A."/>
        </authorList>
    </citation>
    <scope>NUCLEOTIDE SEQUENCE [LARGE SCALE GENOMIC DNA]</scope>
    <source>
        <strain evidence="2 3">DSM 40593</strain>
    </source>
</reference>
<gene>
    <name evidence="2" type="ORF">SFUL_571</name>
</gene>
<proteinExistence type="predicted"/>
<dbReference type="NCBIfam" id="TIGR00778">
    <property type="entry name" value="ahpD_dom"/>
    <property type="match status" value="1"/>
</dbReference>
<dbReference type="GO" id="GO:0051920">
    <property type="term" value="F:peroxiredoxin activity"/>
    <property type="evidence" value="ECO:0007669"/>
    <property type="project" value="InterPro"/>
</dbReference>
<organism evidence="2 3">
    <name type="scientific">Streptomyces microflavus DSM 40593</name>
    <dbReference type="NCBI Taxonomy" id="1303692"/>
    <lineage>
        <taxon>Bacteria</taxon>
        <taxon>Bacillati</taxon>
        <taxon>Actinomycetota</taxon>
        <taxon>Actinomycetes</taxon>
        <taxon>Kitasatosporales</taxon>
        <taxon>Streptomycetaceae</taxon>
        <taxon>Streptomyces</taxon>
    </lineage>
</organism>
<dbReference type="PANTHER" id="PTHR34846:SF7">
    <property type="entry name" value="BLL7811 PROTEIN"/>
    <property type="match status" value="1"/>
</dbReference>